<dbReference type="InterPro" id="IPR027417">
    <property type="entry name" value="P-loop_NTPase"/>
</dbReference>
<evidence type="ECO:0000313" key="1">
    <source>
        <dbReference type="EMBL" id="MCY1141177.1"/>
    </source>
</evidence>
<accession>A0ABT4B550</accession>
<proteinExistence type="predicted"/>
<keyword evidence="2" id="KW-1185">Reference proteome</keyword>
<sequence length="403" mass="45551">MTKLSCPFCYNAIKRRSELFFLCRGKPTATRPACRPEPDEARRNLTGFAEPTLPAFEAVTENLMLPRNRAQCPHCLGETTTRACPHCHTALPMEFGTDASPMVAMVGARGTGKTVYLTVLAEELQKPKIRKEFRASVRTIGDGQDGFGAQTQWVRQNIRQVYRDRKLFEATAQAIGGRKEPVVLEWRGEHTGLLGRRKFRTNYLSFYDTAGEDLSTDGQTYNLHYLSAADYLILLLDPFQLPEVQRLLRLPPAATRHSIDGEPPIGVLHRITDALKRGDHWNGRQITVPIAVAFAKMDAYYRHVDETHPLRRTRRRPGGYDSTAGRTIHEQMAALLNQWGGAEIDDHLRGHYRSYQYFAVSALGAEPDYENNMVDPRGVRPDRVEEPLLWLMHQGGLVPRAST</sequence>
<dbReference type="RefSeq" id="WP_267565543.1">
    <property type="nucleotide sequence ID" value="NZ_JAPNTZ010000008.1"/>
</dbReference>
<reference evidence="1" key="1">
    <citation type="submission" date="2022-11" db="EMBL/GenBank/DDBJ databases">
        <authorList>
            <person name="Somphong A."/>
            <person name="Phongsopitanun W."/>
        </authorList>
    </citation>
    <scope>NUCLEOTIDE SEQUENCE</scope>
    <source>
        <strain evidence="1">Pm04-4</strain>
    </source>
</reference>
<gene>
    <name evidence="1" type="ORF">OWR29_24525</name>
</gene>
<evidence type="ECO:0000313" key="2">
    <source>
        <dbReference type="Proteomes" id="UP001151002"/>
    </source>
</evidence>
<protein>
    <recommendedName>
        <fullName evidence="3">Double-GTPase 2 domain-containing protein</fullName>
    </recommendedName>
</protein>
<name>A0ABT4B550_9ACTN</name>
<evidence type="ECO:0008006" key="3">
    <source>
        <dbReference type="Google" id="ProtNLM"/>
    </source>
</evidence>
<comment type="caution">
    <text evidence="1">The sequence shown here is derived from an EMBL/GenBank/DDBJ whole genome shotgun (WGS) entry which is preliminary data.</text>
</comment>
<dbReference type="SUPFAM" id="SSF52540">
    <property type="entry name" value="P-loop containing nucleoside triphosphate hydrolases"/>
    <property type="match status" value="1"/>
</dbReference>
<organism evidence="1 2">
    <name type="scientific">Paractinoplanes pyxinae</name>
    <dbReference type="NCBI Taxonomy" id="2997416"/>
    <lineage>
        <taxon>Bacteria</taxon>
        <taxon>Bacillati</taxon>
        <taxon>Actinomycetota</taxon>
        <taxon>Actinomycetes</taxon>
        <taxon>Micromonosporales</taxon>
        <taxon>Micromonosporaceae</taxon>
        <taxon>Paractinoplanes</taxon>
    </lineage>
</organism>
<dbReference type="EMBL" id="JAPNTZ010000008">
    <property type="protein sequence ID" value="MCY1141177.1"/>
    <property type="molecule type" value="Genomic_DNA"/>
</dbReference>
<dbReference type="Proteomes" id="UP001151002">
    <property type="component" value="Unassembled WGS sequence"/>
</dbReference>